<dbReference type="Proteomes" id="UP000573499">
    <property type="component" value="Unassembled WGS sequence"/>
</dbReference>
<comment type="caution">
    <text evidence="2">The sequence shown here is derived from an EMBL/GenBank/DDBJ whole genome shotgun (WGS) entry which is preliminary data.</text>
</comment>
<dbReference type="InterPro" id="IPR028098">
    <property type="entry name" value="Glyco_trans_4-like_N"/>
</dbReference>
<keyword evidence="3" id="KW-1185">Reference proteome</keyword>
<evidence type="ECO:0000313" key="3">
    <source>
        <dbReference type="Proteomes" id="UP000573499"/>
    </source>
</evidence>
<dbReference type="Pfam" id="PF13439">
    <property type="entry name" value="Glyco_transf_4"/>
    <property type="match status" value="1"/>
</dbReference>
<name>A0A7W2FEA2_9BURK</name>
<accession>A0A7W2FEA2</accession>
<dbReference type="EMBL" id="JACEZU010000014">
    <property type="protein sequence ID" value="MBA5690096.1"/>
    <property type="molecule type" value="Genomic_DNA"/>
</dbReference>
<keyword evidence="2" id="KW-0808">Transferase</keyword>
<dbReference type="Gene3D" id="3.40.50.2000">
    <property type="entry name" value="Glycogen Phosphorylase B"/>
    <property type="match status" value="2"/>
</dbReference>
<dbReference type="PANTHER" id="PTHR45947">
    <property type="entry name" value="SULFOQUINOVOSYL TRANSFERASE SQD2"/>
    <property type="match status" value="1"/>
</dbReference>
<dbReference type="GO" id="GO:0016758">
    <property type="term" value="F:hexosyltransferase activity"/>
    <property type="evidence" value="ECO:0007669"/>
    <property type="project" value="TreeGrafter"/>
</dbReference>
<evidence type="ECO:0000313" key="2">
    <source>
        <dbReference type="EMBL" id="MBA5690096.1"/>
    </source>
</evidence>
<dbReference type="InterPro" id="IPR050194">
    <property type="entry name" value="Glycosyltransferase_grp1"/>
</dbReference>
<dbReference type="Pfam" id="PF13692">
    <property type="entry name" value="Glyco_trans_1_4"/>
    <property type="match status" value="1"/>
</dbReference>
<evidence type="ECO:0000259" key="1">
    <source>
        <dbReference type="Pfam" id="PF13439"/>
    </source>
</evidence>
<dbReference type="PANTHER" id="PTHR45947:SF3">
    <property type="entry name" value="SULFOQUINOVOSYL TRANSFERASE SQD2"/>
    <property type="match status" value="1"/>
</dbReference>
<organism evidence="2 3">
    <name type="scientific">Rugamonas apoptosis</name>
    <dbReference type="NCBI Taxonomy" id="2758570"/>
    <lineage>
        <taxon>Bacteria</taxon>
        <taxon>Pseudomonadati</taxon>
        <taxon>Pseudomonadota</taxon>
        <taxon>Betaproteobacteria</taxon>
        <taxon>Burkholderiales</taxon>
        <taxon>Oxalobacteraceae</taxon>
        <taxon>Telluria group</taxon>
        <taxon>Rugamonas</taxon>
    </lineage>
</organism>
<dbReference type="AlphaFoldDB" id="A0A7W2FEA2"/>
<dbReference type="SUPFAM" id="SSF53756">
    <property type="entry name" value="UDP-Glycosyltransferase/glycogen phosphorylase"/>
    <property type="match status" value="1"/>
</dbReference>
<reference evidence="2 3" key="1">
    <citation type="submission" date="2020-07" db="EMBL/GenBank/DDBJ databases">
        <title>Novel species isolated from subtropical streams in China.</title>
        <authorList>
            <person name="Lu H."/>
        </authorList>
    </citation>
    <scope>NUCLEOTIDE SEQUENCE [LARGE SCALE GENOMIC DNA]</scope>
    <source>
        <strain evidence="2 3">LX47W</strain>
    </source>
</reference>
<sequence length="418" mass="47342">MASAGKGKRRVLILVENLPSPFDRRVWQEATTLHAHGYEVSIICPTGKGYEARYEQIDGIHIHRYRLPLEAEGAKGYLVEYSLALFHTFRLAWKVQFARGFDVIHACNPPDLLFLIGGFFKLLMGKKFLFDHHDINPELYEAKFGRRDFFYKLMVLFERWSFKTADVSIATNASYKKIAIERGGMDPDKCYVVRSGPKLDRLKVLPPVPELKRGRAYLVGYVGVMGAQEGIDLLLQSAQYLIRTLGRTDVQFGLVGGGTSLEQMQQMAAAMGIADYVTFTGRVPDQQLLEMLNTADVCVNPDVANDMNDKSTMNKIMEYMALGKPIVQFDLVEGKVSAQEASLYARKNDPVDMAHKIVELLDDPARRERMGAYGRNRVINELEWEYEAPKLLAAYERLYSANAPRPDAVPPFQRKESK</sequence>
<dbReference type="RefSeq" id="WP_182156885.1">
    <property type="nucleotide sequence ID" value="NZ_JACEZU010000014.1"/>
</dbReference>
<protein>
    <submittedName>
        <fullName evidence="2">Glycosyltransferase family 4 protein</fullName>
    </submittedName>
</protein>
<gene>
    <name evidence="2" type="ORF">H3H39_23905</name>
</gene>
<proteinExistence type="predicted"/>
<feature type="domain" description="Glycosyltransferase subfamily 4-like N-terminal" evidence="1">
    <location>
        <begin position="24"/>
        <end position="197"/>
    </location>
</feature>
<dbReference type="CDD" id="cd03794">
    <property type="entry name" value="GT4_WbuB-like"/>
    <property type="match status" value="1"/>
</dbReference>